<evidence type="ECO:0000313" key="4">
    <source>
        <dbReference type="EMBL" id="QJW90528.1"/>
    </source>
</evidence>
<dbReference type="EMBL" id="CP053435">
    <property type="protein sequence ID" value="QJW90528.1"/>
    <property type="molecule type" value="Genomic_DNA"/>
</dbReference>
<keyword evidence="5" id="KW-1185">Reference proteome</keyword>
<reference evidence="4 5" key="1">
    <citation type="submission" date="2020-05" db="EMBL/GenBank/DDBJ databases">
        <title>Genome sequencing of Spirosoma sp. TS118.</title>
        <authorList>
            <person name="Lee J.-H."/>
            <person name="Jeong S."/>
            <person name="Zhao L."/>
            <person name="Jung J.-H."/>
            <person name="Kim M.-K."/>
            <person name="Lim S."/>
        </authorList>
    </citation>
    <scope>NUCLEOTIDE SEQUENCE [LARGE SCALE GENOMIC DNA]</scope>
    <source>
        <strain evidence="4 5">TS118</strain>
    </source>
</reference>
<proteinExistence type="inferred from homology"/>
<keyword evidence="4" id="KW-0378">Hydrolase</keyword>
<dbReference type="SUPFAM" id="SSF75005">
    <property type="entry name" value="Arabinanase/levansucrase/invertase"/>
    <property type="match status" value="1"/>
</dbReference>
<name>A0A6M5Y873_9BACT</name>
<dbReference type="Proteomes" id="UP000502756">
    <property type="component" value="Chromosome"/>
</dbReference>
<dbReference type="GO" id="GO:0016757">
    <property type="term" value="F:glycosyltransferase activity"/>
    <property type="evidence" value="ECO:0007669"/>
    <property type="project" value="UniProtKB-KW"/>
</dbReference>
<comment type="similarity">
    <text evidence="3">Belongs to the glycosyl hydrolase 130 family.</text>
</comment>
<accession>A0A6M5Y873</accession>
<dbReference type="Gene3D" id="2.115.10.20">
    <property type="entry name" value="Glycosyl hydrolase domain, family 43"/>
    <property type="match status" value="1"/>
</dbReference>
<evidence type="ECO:0000256" key="2">
    <source>
        <dbReference type="ARBA" id="ARBA00022679"/>
    </source>
</evidence>
<organism evidence="4 5">
    <name type="scientific">Spirosoma taeanense</name>
    <dbReference type="NCBI Taxonomy" id="2735870"/>
    <lineage>
        <taxon>Bacteria</taxon>
        <taxon>Pseudomonadati</taxon>
        <taxon>Bacteroidota</taxon>
        <taxon>Cytophagia</taxon>
        <taxon>Cytophagales</taxon>
        <taxon>Cytophagaceae</taxon>
        <taxon>Spirosoma</taxon>
    </lineage>
</organism>
<dbReference type="GO" id="GO:0016798">
    <property type="term" value="F:hydrolase activity, acting on glycosyl bonds"/>
    <property type="evidence" value="ECO:0007669"/>
    <property type="project" value="UniProtKB-KW"/>
</dbReference>
<protein>
    <submittedName>
        <fullName evidence="4">Glycosidase</fullName>
    </submittedName>
</protein>
<dbReference type="AlphaFoldDB" id="A0A6M5Y873"/>
<dbReference type="CDD" id="cd18613">
    <property type="entry name" value="GH130"/>
    <property type="match status" value="1"/>
</dbReference>
<dbReference type="InterPro" id="IPR007184">
    <property type="entry name" value="Mannoside_phosphorylase"/>
</dbReference>
<dbReference type="Pfam" id="PF04041">
    <property type="entry name" value="Glyco_hydro_130"/>
    <property type="match status" value="1"/>
</dbReference>
<keyword evidence="1" id="KW-0328">Glycosyltransferase</keyword>
<sequence>MINVNRTAIRFSANPERLIARYLFLHGPHRVLHISERIAKFSEDEVDAILAETRQRFGERHRNLEAAFERNYTKAVEQMEREPAGFSPNRRLLLGACLTMEYSTQAAALFNPSIVPHPDHSGLEEGTIRFVMSLRATGEGHISSIEFRTGTVSQQGFIHLDEADRFATSSEKDLRKTYTREFVKRRLSYFPHTDDGLLDALPAEFDLAQATKRLNELATQTSSPTFQPTRRAILTILDTNYDVTTDAEAPLHERVIFPNAKGESKGMEDVRFVKFRDDDGSERYYSSYTAYDGKTIKTQLMETTDFIRFSVRTMYGDAIQDKGMALLPEKINGQYVMISRQGGEYINIMFSRDLYFWDTYETLLTPRFPWEVIQLGNCGSPIKTDQGWLLLTHGVGPVRRYVLGVALLDLNDPKKVLARTPEPLIYPLESEREGYVPNVVYTCGWLDHGDLIVVPYAMSDSACGMITLSKQELLDELLANPSV</sequence>
<dbReference type="InterPro" id="IPR023296">
    <property type="entry name" value="Glyco_hydro_beta-prop_sf"/>
</dbReference>
<dbReference type="KEGG" id="stae:HNV11_14645"/>
<dbReference type="PANTHER" id="PTHR34106">
    <property type="entry name" value="GLYCOSIDASE"/>
    <property type="match status" value="1"/>
</dbReference>
<dbReference type="RefSeq" id="WP_171740372.1">
    <property type="nucleotide sequence ID" value="NZ_CP053435.1"/>
</dbReference>
<keyword evidence="4" id="KW-0326">Glycosidase</keyword>
<dbReference type="PANTHER" id="PTHR34106:SF4">
    <property type="entry name" value="BLL5143 PROTEIN"/>
    <property type="match status" value="1"/>
</dbReference>
<evidence type="ECO:0000256" key="3">
    <source>
        <dbReference type="ARBA" id="ARBA00024356"/>
    </source>
</evidence>
<gene>
    <name evidence="4" type="ORF">HNV11_14645</name>
</gene>
<keyword evidence="2" id="KW-0808">Transferase</keyword>
<evidence type="ECO:0000256" key="1">
    <source>
        <dbReference type="ARBA" id="ARBA00022676"/>
    </source>
</evidence>
<evidence type="ECO:0000313" key="5">
    <source>
        <dbReference type="Proteomes" id="UP000502756"/>
    </source>
</evidence>